<feature type="binding site" description="axial binding residue" evidence="7">
    <location>
        <position position="62"/>
    </location>
    <ligand>
        <name>heme c</name>
        <dbReference type="ChEBI" id="CHEBI:61717"/>
    </ligand>
    <ligandPart>
        <name>Fe</name>
        <dbReference type="ChEBI" id="CHEBI:18248"/>
    </ligandPart>
</feature>
<dbReference type="Pfam" id="PF13442">
    <property type="entry name" value="Cytochrome_CBB3"/>
    <property type="match status" value="1"/>
</dbReference>
<dbReference type="PROSITE" id="PS51007">
    <property type="entry name" value="CYTC"/>
    <property type="match status" value="1"/>
</dbReference>
<evidence type="ECO:0000259" key="8">
    <source>
        <dbReference type="PROSITE" id="PS51007"/>
    </source>
</evidence>
<dbReference type="Gene3D" id="1.10.760.10">
    <property type="entry name" value="Cytochrome c-like domain"/>
    <property type="match status" value="1"/>
</dbReference>
<comment type="PTM">
    <text evidence="6">Binds 1 heme c group covalently per subunit.</text>
</comment>
<evidence type="ECO:0000313" key="9">
    <source>
        <dbReference type="EMBL" id="MBB6637048.1"/>
    </source>
</evidence>
<dbReference type="InterPro" id="IPR051811">
    <property type="entry name" value="Cytochrome_c550/c551-like"/>
</dbReference>
<dbReference type="Proteomes" id="UP000535838">
    <property type="component" value="Unassembled WGS sequence"/>
</dbReference>
<dbReference type="GO" id="GO:0016020">
    <property type="term" value="C:membrane"/>
    <property type="evidence" value="ECO:0007669"/>
    <property type="project" value="InterPro"/>
</dbReference>
<accession>A0A841T3W4</accession>
<organism evidence="9 10">
    <name type="scientific">Cohnella thailandensis</name>
    <dbReference type="NCBI Taxonomy" id="557557"/>
    <lineage>
        <taxon>Bacteria</taxon>
        <taxon>Bacillati</taxon>
        <taxon>Bacillota</taxon>
        <taxon>Bacilli</taxon>
        <taxon>Bacillales</taxon>
        <taxon>Paenibacillaceae</taxon>
        <taxon>Cohnella</taxon>
    </lineage>
</organism>
<evidence type="ECO:0000256" key="3">
    <source>
        <dbReference type="ARBA" id="ARBA00022723"/>
    </source>
</evidence>
<evidence type="ECO:0000256" key="7">
    <source>
        <dbReference type="PIRSR" id="PIRSR000025-2"/>
    </source>
</evidence>
<keyword evidence="4" id="KW-0249">Electron transport</keyword>
<dbReference type="InterPro" id="IPR036909">
    <property type="entry name" value="Cyt_c-like_dom_sf"/>
</dbReference>
<feature type="binding site" description="covalent" evidence="6">
    <location>
        <position position="58"/>
    </location>
    <ligand>
        <name>heme c</name>
        <dbReference type="ChEBI" id="CHEBI:61717"/>
    </ligand>
</feature>
<reference evidence="9 10" key="1">
    <citation type="submission" date="2020-08" db="EMBL/GenBank/DDBJ databases">
        <title>Cohnella phylogeny.</title>
        <authorList>
            <person name="Dunlap C."/>
        </authorList>
    </citation>
    <scope>NUCLEOTIDE SEQUENCE [LARGE SCALE GENOMIC DNA]</scope>
    <source>
        <strain evidence="9 10">DSM 25241</strain>
    </source>
</reference>
<dbReference type="RefSeq" id="WP_185122236.1">
    <property type="nucleotide sequence ID" value="NZ_JACJVQ010000019.1"/>
</dbReference>
<keyword evidence="10" id="KW-1185">Reference proteome</keyword>
<evidence type="ECO:0000256" key="6">
    <source>
        <dbReference type="PIRSR" id="PIRSR000025-1"/>
    </source>
</evidence>
<evidence type="ECO:0000256" key="4">
    <source>
        <dbReference type="ARBA" id="ARBA00022982"/>
    </source>
</evidence>
<dbReference type="EMBL" id="JACJVQ010000019">
    <property type="protein sequence ID" value="MBB6637048.1"/>
    <property type="molecule type" value="Genomic_DNA"/>
</dbReference>
<dbReference type="AlphaFoldDB" id="A0A841T3W4"/>
<evidence type="ECO:0000313" key="10">
    <source>
        <dbReference type="Proteomes" id="UP000535838"/>
    </source>
</evidence>
<comment type="caution">
    <text evidence="9">The sequence shown here is derived from an EMBL/GenBank/DDBJ whole genome shotgun (WGS) entry which is preliminary data.</text>
</comment>
<feature type="binding site" description="axial binding residue" evidence="7">
    <location>
        <position position="97"/>
    </location>
    <ligand>
        <name>heme c</name>
        <dbReference type="ChEBI" id="CHEBI:61717"/>
    </ligand>
    <ligandPart>
        <name>Fe</name>
        <dbReference type="ChEBI" id="CHEBI:18248"/>
    </ligandPart>
</feature>
<evidence type="ECO:0000256" key="5">
    <source>
        <dbReference type="ARBA" id="ARBA00023004"/>
    </source>
</evidence>
<dbReference type="SUPFAM" id="SSF46626">
    <property type="entry name" value="Cytochrome c"/>
    <property type="match status" value="1"/>
</dbReference>
<gene>
    <name evidence="9" type="ORF">H7B67_23215</name>
</gene>
<evidence type="ECO:0000256" key="1">
    <source>
        <dbReference type="ARBA" id="ARBA00022448"/>
    </source>
</evidence>
<keyword evidence="2 6" id="KW-0349">Heme</keyword>
<dbReference type="PANTHER" id="PTHR37823">
    <property type="entry name" value="CYTOCHROME C-553-LIKE"/>
    <property type="match status" value="1"/>
</dbReference>
<dbReference type="PANTHER" id="PTHR37823:SF4">
    <property type="entry name" value="MENAQUINOL-CYTOCHROME C REDUCTASE CYTOCHROME B_C SUBUNIT"/>
    <property type="match status" value="1"/>
</dbReference>
<dbReference type="GO" id="GO:0009055">
    <property type="term" value="F:electron transfer activity"/>
    <property type="evidence" value="ECO:0007669"/>
    <property type="project" value="InterPro"/>
</dbReference>
<evidence type="ECO:0000256" key="2">
    <source>
        <dbReference type="ARBA" id="ARBA00022617"/>
    </source>
</evidence>
<dbReference type="GO" id="GO:0020037">
    <property type="term" value="F:heme binding"/>
    <property type="evidence" value="ECO:0007669"/>
    <property type="project" value="InterPro"/>
</dbReference>
<feature type="binding site" description="covalent" evidence="6">
    <location>
        <position position="61"/>
    </location>
    <ligand>
        <name>heme c</name>
        <dbReference type="ChEBI" id="CHEBI:61717"/>
    </ligand>
</feature>
<dbReference type="PIRSF" id="PIRSF000025">
    <property type="entry name" value="Cytc_Bsub_c550"/>
    <property type="match status" value="1"/>
</dbReference>
<dbReference type="InterPro" id="IPR012218">
    <property type="entry name" value="Cyt_c_BACSU-c550-type"/>
</dbReference>
<proteinExistence type="predicted"/>
<keyword evidence="5 7" id="KW-0408">Iron</keyword>
<dbReference type="InterPro" id="IPR009056">
    <property type="entry name" value="Cyt_c-like_dom"/>
</dbReference>
<keyword evidence="3 7" id="KW-0479">Metal-binding</keyword>
<dbReference type="GO" id="GO:0005506">
    <property type="term" value="F:iron ion binding"/>
    <property type="evidence" value="ECO:0007669"/>
    <property type="project" value="InterPro"/>
</dbReference>
<keyword evidence="1" id="KW-0813">Transport</keyword>
<protein>
    <submittedName>
        <fullName evidence="9">Cytochrome c</fullName>
    </submittedName>
</protein>
<sequence>MFKWVFSSLVVVACLFGIVLLVTELPEKEQTAEPSPSFTVPDAPVDMAAAEQIYKSNCLSCHGDQLQGRVGPELARVGSEMAKEQIYKQIAQGGGGMPKYENKLSEEQLIILTNWLASKQ</sequence>
<feature type="domain" description="Cytochrome c" evidence="8">
    <location>
        <begin position="45"/>
        <end position="120"/>
    </location>
</feature>
<name>A0A841T3W4_9BACL</name>